<comment type="caution">
    <text evidence="3">The sequence shown here is derived from an EMBL/GenBank/DDBJ whole genome shotgun (WGS) entry which is preliminary data.</text>
</comment>
<dbReference type="Gene3D" id="3.40.50.300">
    <property type="entry name" value="P-loop containing nucleotide triphosphate hydrolases"/>
    <property type="match status" value="1"/>
</dbReference>
<dbReference type="PANTHER" id="PTHR14136:SF17">
    <property type="entry name" value="BTB_POZ DOMAIN-CONTAINING PROTEIN KCTD9"/>
    <property type="match status" value="1"/>
</dbReference>
<dbReference type="AlphaFoldDB" id="A0A947DG74"/>
<dbReference type="Gene3D" id="2.160.20.80">
    <property type="entry name" value="E3 ubiquitin-protein ligase SopA"/>
    <property type="match status" value="1"/>
</dbReference>
<reference evidence="3" key="1">
    <citation type="submission" date="2020-11" db="EMBL/GenBank/DDBJ databases">
        <authorList>
            <person name="Konstantinou D."/>
            <person name="Gkelis S."/>
            <person name="Popin R."/>
            <person name="Fewer D."/>
            <person name="Sivonen K."/>
        </authorList>
    </citation>
    <scope>NUCLEOTIDE SEQUENCE</scope>
    <source>
        <strain evidence="3">TAU-MAC 1115</strain>
    </source>
</reference>
<dbReference type="EMBL" id="JADOES010000020">
    <property type="protein sequence ID" value="MBT9316069.1"/>
    <property type="molecule type" value="Genomic_DNA"/>
</dbReference>
<proteinExistence type="predicted"/>
<evidence type="ECO:0000259" key="1">
    <source>
        <dbReference type="Pfam" id="PF05729"/>
    </source>
</evidence>
<dbReference type="InterPro" id="IPR051082">
    <property type="entry name" value="Pentapeptide-BTB/POZ_domain"/>
</dbReference>
<dbReference type="Pfam" id="PF05729">
    <property type="entry name" value="NACHT"/>
    <property type="match status" value="1"/>
</dbReference>
<protein>
    <submittedName>
        <fullName evidence="3">Pentapeptide repeat-containing protein</fullName>
    </submittedName>
</protein>
<dbReference type="Proteomes" id="UP000717364">
    <property type="component" value="Unassembled WGS sequence"/>
</dbReference>
<keyword evidence="4" id="KW-1185">Reference proteome</keyword>
<feature type="domain" description="NACHT" evidence="1">
    <location>
        <begin position="311"/>
        <end position="470"/>
    </location>
</feature>
<gene>
    <name evidence="3" type="ORF">IXB50_11625</name>
</gene>
<sequence>MIKKIWQDFWKFSIDMFSVDAAKGGIEGSKAVLELAQELHEHRNISELKPIVSRISSLLDVLNSPIAQVLGAGIPFISIGADLLQFYLQKTQKEASLEECVAIISQAAYLESFIKVLQWPENKPLLEHIQDTPADPSLTKRIRNLGETLEVDGQIVELSEREAKESLLCFHESKLAKAFNPVLKARLHQAGLDEEQAHILTQRISHNTHRYMVEALAAAKDNVQRLSTLYLEGWRWDIKKYQSIDKYLSEQIAPMPLDKVFNENFAFKDIYVSLQVKPVKTDGQVDHDAKSFDLEHWARTQLQRSDRQDQVMFVQGGPGRGKSVFCRMFADWVRQNLYPIWIPILIRLRDIRTLEKDFEKTLKTLVGRDFSASDNGWLTDCNTRFLFLLDGFDELLMEGRTSEGLEQFLKQVGGFQERCQQNTERGHRVLITGRPLTLQSIERYMPPNLDRVEIIPMNSTLQEHWFRNWANQVGISEAQTFWSFLQDEQCPEQVRKLAQEPLLLYLLGAMHRDKQFAIDMFKDVRRFLHKNRNFQSVSDSAWINTKIPGKDISGNGLNSSIAKILIYQRSLDWVLTKQRSTRLTRDLTELSTEGLRHVLIEAAFCATQFGGEAAPIRMLEERLEDDDDAIELIKQARKRLGVDALRNALATFYVQSASKQGGSVEFIHKSFSEYLCAERIQQSLEEWTKPSPRGYRFDTKQSQLDWEIYDLFGFGRLSPEILEYIRALWEVSENFNAKVLFKRLEFFYTRWCSGEFINILKKTTLPQQKGEQIESQGISIGQRQVDIYTGLNILILLLELHRYGQSQDNSEDLHFYPCRQQRNERESPLNKILVSEEQAGYRAFLDKILVDDYQIFDKKCLLRIISYSQSSPDCKFQNIVGRFLCSADLRYTDFHNADLHDVNLRGADLRGTNLTGVDLSHASLIDATLIGTYLNGANLSSANLSNADLTRTYARRTYFRGANLSSATLNFANFNGTDLRDASLRDADLSGTSLHGAYLRDANLSGANLSGANLTSANLLKIIWDKKTNWEGIKGIENAVNVPKALKQQLSLVDHSPS</sequence>
<dbReference type="InterPro" id="IPR054568">
    <property type="entry name" value="NNH3"/>
</dbReference>
<evidence type="ECO:0000259" key="2">
    <source>
        <dbReference type="Pfam" id="PF22735"/>
    </source>
</evidence>
<dbReference type="InterPro" id="IPR007111">
    <property type="entry name" value="NACHT_NTPase"/>
</dbReference>
<dbReference type="RefSeq" id="WP_215609133.1">
    <property type="nucleotide sequence ID" value="NZ_JADOES010000020.1"/>
</dbReference>
<name>A0A947DG74_9CYAN</name>
<dbReference type="Pfam" id="PF22735">
    <property type="entry name" value="NNH3"/>
    <property type="match status" value="1"/>
</dbReference>
<accession>A0A947DG74</accession>
<evidence type="ECO:0000313" key="4">
    <source>
        <dbReference type="Proteomes" id="UP000717364"/>
    </source>
</evidence>
<feature type="domain" description="NACHT N-terminal Helical" evidence="2">
    <location>
        <begin position="47"/>
        <end position="267"/>
    </location>
</feature>
<dbReference type="InterPro" id="IPR027417">
    <property type="entry name" value="P-loop_NTPase"/>
</dbReference>
<evidence type="ECO:0000313" key="3">
    <source>
        <dbReference type="EMBL" id="MBT9316069.1"/>
    </source>
</evidence>
<dbReference type="PANTHER" id="PTHR14136">
    <property type="entry name" value="BTB_POZ DOMAIN-CONTAINING PROTEIN KCTD9"/>
    <property type="match status" value="1"/>
</dbReference>
<organism evidence="3 4">
    <name type="scientific">Leptothoe spongobia TAU-MAC 1115</name>
    <dbReference type="NCBI Taxonomy" id="1967444"/>
    <lineage>
        <taxon>Bacteria</taxon>
        <taxon>Bacillati</taxon>
        <taxon>Cyanobacteriota</taxon>
        <taxon>Cyanophyceae</taxon>
        <taxon>Nodosilineales</taxon>
        <taxon>Cymatolegaceae</taxon>
        <taxon>Leptothoe</taxon>
        <taxon>Leptothoe spongobia</taxon>
    </lineage>
</organism>
<reference evidence="3" key="2">
    <citation type="journal article" date="2021" name="Mar. Drugs">
        <title>Genome Reduction and Secondary Metabolism of the Marine Sponge-Associated Cyanobacterium Leptothoe.</title>
        <authorList>
            <person name="Konstantinou D."/>
            <person name="Popin R.V."/>
            <person name="Fewer D.P."/>
            <person name="Sivonen K."/>
            <person name="Gkelis S."/>
        </authorList>
    </citation>
    <scope>NUCLEOTIDE SEQUENCE</scope>
    <source>
        <strain evidence="3">TAU-MAC 1115</strain>
    </source>
</reference>
<dbReference type="Pfam" id="PF00805">
    <property type="entry name" value="Pentapeptide"/>
    <property type="match status" value="3"/>
</dbReference>
<dbReference type="InterPro" id="IPR001646">
    <property type="entry name" value="5peptide_repeat"/>
</dbReference>
<dbReference type="SUPFAM" id="SSF52540">
    <property type="entry name" value="P-loop containing nucleoside triphosphate hydrolases"/>
    <property type="match status" value="1"/>
</dbReference>
<dbReference type="SUPFAM" id="SSF141571">
    <property type="entry name" value="Pentapeptide repeat-like"/>
    <property type="match status" value="1"/>
</dbReference>